<protein>
    <recommendedName>
        <fullName evidence="2">Protein argonaute</fullName>
    </recommendedName>
</protein>
<dbReference type="Pfam" id="PF02171">
    <property type="entry name" value="Piwi"/>
    <property type="match status" value="1"/>
</dbReference>
<dbReference type="InterPro" id="IPR012337">
    <property type="entry name" value="RNaseH-like_sf"/>
</dbReference>
<dbReference type="Proteomes" id="UP000601099">
    <property type="component" value="Unassembled WGS sequence"/>
</dbReference>
<proteinExistence type="inferred from homology"/>
<organism evidence="4 5">
    <name type="scientific">Hymenobacter guriensis</name>
    <dbReference type="NCBI Taxonomy" id="2793065"/>
    <lineage>
        <taxon>Bacteria</taxon>
        <taxon>Pseudomonadati</taxon>
        <taxon>Bacteroidota</taxon>
        <taxon>Cytophagia</taxon>
        <taxon>Cytophagales</taxon>
        <taxon>Hymenobacteraceae</taxon>
        <taxon>Hymenobacter</taxon>
    </lineage>
</organism>
<dbReference type="Gene3D" id="3.40.50.2300">
    <property type="match status" value="1"/>
</dbReference>
<dbReference type="InterPro" id="IPR036397">
    <property type="entry name" value="RNaseH_sf"/>
</dbReference>
<dbReference type="EMBL" id="JADWYK010000019">
    <property type="protein sequence ID" value="MBG8556090.1"/>
    <property type="molecule type" value="Genomic_DNA"/>
</dbReference>
<dbReference type="SUPFAM" id="SSF53098">
    <property type="entry name" value="Ribonuclease H-like"/>
    <property type="match status" value="1"/>
</dbReference>
<evidence type="ECO:0000313" key="4">
    <source>
        <dbReference type="EMBL" id="MBG8556090.1"/>
    </source>
</evidence>
<dbReference type="RefSeq" id="WP_196957109.1">
    <property type="nucleotide sequence ID" value="NZ_JADWYK010000019.1"/>
</dbReference>
<evidence type="ECO:0000313" key="5">
    <source>
        <dbReference type="Proteomes" id="UP000601099"/>
    </source>
</evidence>
<dbReference type="InterPro" id="IPR003165">
    <property type="entry name" value="Piwi"/>
</dbReference>
<dbReference type="CDD" id="cd04659">
    <property type="entry name" value="Piwi_piwi-like_ProArk"/>
    <property type="match status" value="1"/>
</dbReference>
<dbReference type="Gene3D" id="3.30.420.10">
    <property type="entry name" value="Ribonuclease H-like superfamily/Ribonuclease H"/>
    <property type="match status" value="1"/>
</dbReference>
<gene>
    <name evidence="4" type="ORF">I5L79_21275</name>
</gene>
<comment type="similarity">
    <text evidence="1">Belongs to the argonaute family. Long pAgo subfamily.</text>
</comment>
<reference evidence="4 5" key="1">
    <citation type="submission" date="2020-11" db="EMBL/GenBank/DDBJ databases">
        <title>Hymenobacter sp.</title>
        <authorList>
            <person name="Kim M.K."/>
        </authorList>
    </citation>
    <scope>NUCLEOTIDE SEQUENCE [LARGE SCALE GENOMIC DNA]</scope>
    <source>
        <strain evidence="4 5">BT594</strain>
    </source>
</reference>
<name>A0ABS0L7H0_9BACT</name>
<feature type="domain" description="Piwi" evidence="3">
    <location>
        <begin position="148"/>
        <end position="461"/>
    </location>
</feature>
<evidence type="ECO:0000256" key="1">
    <source>
        <dbReference type="ARBA" id="ARBA00035012"/>
    </source>
</evidence>
<evidence type="ECO:0000259" key="3">
    <source>
        <dbReference type="PROSITE" id="PS50822"/>
    </source>
</evidence>
<accession>A0ABS0L7H0</accession>
<sequence>MVHSAALPAHSHIAEPPLLFHSERNSDQHVHPLQGLIKFGPYSRSIERPLPDPIRVAFIIPNNGAGKMRRIWNGFSSTLTPIYQRDYLPVFPGFESAFKVRLVAAKDCNVLLDIPDNLATQSQPYKILAESFAQAIATLSARRNEFDVLIIYLPSSWASGFVGGATDDFDLHDFVKGLTATHQIPVQLIQEKTADYACQASIIWNLSLALYVKAGGLPWRLANSQQSTAFIGLSYALKPGATDNRFISCCSQIFDDSGTGLRFLTYGTEAAFVKRQNPFLSRNEMARLMSRSLSLYQNDRAGQLPARIVVHKTTRFTTEEIAGCREALKRVGDIELLQIQEDTPWRGIQFVQNLGRGQLGGYPCERGTYLPIGPREVLLWTSGDSPESAIAGKTHFYKEKNSIPAPLLIRRFAGHGDWQQACNEILNLTKMNWNNDGLYDRMPVTLSYASTLARIIKRIPRLASGTYDFRYFM</sequence>
<dbReference type="SMART" id="SM00950">
    <property type="entry name" value="Piwi"/>
    <property type="match status" value="1"/>
</dbReference>
<keyword evidence="5" id="KW-1185">Reference proteome</keyword>
<evidence type="ECO:0000256" key="2">
    <source>
        <dbReference type="ARBA" id="ARBA00035032"/>
    </source>
</evidence>
<comment type="caution">
    <text evidence="4">The sequence shown here is derived from an EMBL/GenBank/DDBJ whole genome shotgun (WGS) entry which is preliminary data.</text>
</comment>
<dbReference type="PROSITE" id="PS50822">
    <property type="entry name" value="PIWI"/>
    <property type="match status" value="1"/>
</dbReference>